<reference evidence="1 2" key="1">
    <citation type="journal article" date="2018" name="Mol. Plant">
        <title>The genome of Artemisia annua provides insight into the evolution of Asteraceae family and artemisinin biosynthesis.</title>
        <authorList>
            <person name="Shen Q."/>
            <person name="Zhang L."/>
            <person name="Liao Z."/>
            <person name="Wang S."/>
            <person name="Yan T."/>
            <person name="Shi P."/>
            <person name="Liu M."/>
            <person name="Fu X."/>
            <person name="Pan Q."/>
            <person name="Wang Y."/>
            <person name="Lv Z."/>
            <person name="Lu X."/>
            <person name="Zhang F."/>
            <person name="Jiang W."/>
            <person name="Ma Y."/>
            <person name="Chen M."/>
            <person name="Hao X."/>
            <person name="Li L."/>
            <person name="Tang Y."/>
            <person name="Lv G."/>
            <person name="Zhou Y."/>
            <person name="Sun X."/>
            <person name="Brodelius P.E."/>
            <person name="Rose J.K.C."/>
            <person name="Tang K."/>
        </authorList>
    </citation>
    <scope>NUCLEOTIDE SEQUENCE [LARGE SCALE GENOMIC DNA]</scope>
    <source>
        <strain evidence="2">cv. Huhao1</strain>
        <tissue evidence="1">Leaf</tissue>
    </source>
</reference>
<gene>
    <name evidence="1" type="ORF">CTI12_AA617130</name>
</gene>
<comment type="caution">
    <text evidence="1">The sequence shown here is derived from an EMBL/GenBank/DDBJ whole genome shotgun (WGS) entry which is preliminary data.</text>
</comment>
<keyword evidence="2" id="KW-1185">Reference proteome</keyword>
<dbReference type="OrthoDB" id="1848700at2759"/>
<organism evidence="1 2">
    <name type="scientific">Artemisia annua</name>
    <name type="common">Sweet wormwood</name>
    <dbReference type="NCBI Taxonomy" id="35608"/>
    <lineage>
        <taxon>Eukaryota</taxon>
        <taxon>Viridiplantae</taxon>
        <taxon>Streptophyta</taxon>
        <taxon>Embryophyta</taxon>
        <taxon>Tracheophyta</taxon>
        <taxon>Spermatophyta</taxon>
        <taxon>Magnoliopsida</taxon>
        <taxon>eudicotyledons</taxon>
        <taxon>Gunneridae</taxon>
        <taxon>Pentapetalae</taxon>
        <taxon>asterids</taxon>
        <taxon>campanulids</taxon>
        <taxon>Asterales</taxon>
        <taxon>Asteraceae</taxon>
        <taxon>Asteroideae</taxon>
        <taxon>Anthemideae</taxon>
        <taxon>Artemisiinae</taxon>
        <taxon>Artemisia</taxon>
    </lineage>
</organism>
<dbReference type="Proteomes" id="UP000245207">
    <property type="component" value="Unassembled WGS sequence"/>
</dbReference>
<dbReference type="STRING" id="35608.A0A2U1KDF5"/>
<name>A0A2U1KDF5_ARTAN</name>
<dbReference type="SUPFAM" id="SSF52047">
    <property type="entry name" value="RNI-like"/>
    <property type="match status" value="1"/>
</dbReference>
<dbReference type="EMBL" id="PKPP01021986">
    <property type="protein sequence ID" value="PWA34643.1"/>
    <property type="molecule type" value="Genomic_DNA"/>
</dbReference>
<accession>A0A2U1KDF5</accession>
<evidence type="ECO:0000313" key="1">
    <source>
        <dbReference type="EMBL" id="PWA34643.1"/>
    </source>
</evidence>
<dbReference type="AlphaFoldDB" id="A0A2U1KDF5"/>
<sequence length="172" mass="19877">MLNFGRFPKFDNLVSLRLERVKIVESELFSCFPNLEELVLVDFKLPGDLYGLEVISFRLLRLTISSCYCNFSGHQKLMLLTPKLVFLDLKGLIPVNLEAYEAPLLETIRIDHCYPVATMHRRGAQFDKNQQKDNAMNILKRFGNAKCVQLSLSTIEVLLLHCIHCFHYVLML</sequence>
<proteinExistence type="predicted"/>
<evidence type="ECO:0000313" key="2">
    <source>
        <dbReference type="Proteomes" id="UP000245207"/>
    </source>
</evidence>
<protein>
    <submittedName>
        <fullName evidence="1">F-box domain, cyclin-like protein</fullName>
    </submittedName>
</protein>